<keyword evidence="3" id="KW-1185">Reference proteome</keyword>
<dbReference type="EMBL" id="JACHJU010000001">
    <property type="protein sequence ID" value="MBB4939238.1"/>
    <property type="molecule type" value="Genomic_DNA"/>
</dbReference>
<dbReference type="Proteomes" id="UP000534286">
    <property type="component" value="Unassembled WGS sequence"/>
</dbReference>
<evidence type="ECO:0000313" key="2">
    <source>
        <dbReference type="EMBL" id="MBB4939238.1"/>
    </source>
</evidence>
<dbReference type="RefSeq" id="WP_184755276.1">
    <property type="nucleotide sequence ID" value="NZ_BAABEK010000035.1"/>
</dbReference>
<dbReference type="AlphaFoldDB" id="A0A7W7W9T4"/>
<evidence type="ECO:0000313" key="3">
    <source>
        <dbReference type="Proteomes" id="UP000534286"/>
    </source>
</evidence>
<proteinExistence type="predicted"/>
<name>A0A7W7W9T4_9ACTN</name>
<comment type="caution">
    <text evidence="2">The sequence shown here is derived from an EMBL/GenBank/DDBJ whole genome shotgun (WGS) entry which is preliminary data.</text>
</comment>
<gene>
    <name evidence="2" type="ORF">FHR32_003543</name>
</gene>
<sequence length="96" mass="10241">MTTELDPDGTWPDIVPGPLATPPPEFAHRRDSGPLEPATVPSGDRVPVDAASRGRPRPAGSPTSTEQARYEGYTDFMAYTPASGPLPGRQPCRQGR</sequence>
<feature type="region of interest" description="Disordered" evidence="1">
    <location>
        <begin position="1"/>
        <end position="96"/>
    </location>
</feature>
<protein>
    <submittedName>
        <fullName evidence="2">Uncharacterized protein</fullName>
    </submittedName>
</protein>
<reference evidence="2 3" key="1">
    <citation type="submission" date="2020-08" db="EMBL/GenBank/DDBJ databases">
        <title>Sequencing the genomes of 1000 actinobacteria strains.</title>
        <authorList>
            <person name="Klenk H.-P."/>
        </authorList>
    </citation>
    <scope>NUCLEOTIDE SEQUENCE [LARGE SCALE GENOMIC DNA]</scope>
    <source>
        <strain evidence="2 3">DSM 43023</strain>
    </source>
</reference>
<evidence type="ECO:0000256" key="1">
    <source>
        <dbReference type="SAM" id="MobiDB-lite"/>
    </source>
</evidence>
<organism evidence="2 3">
    <name type="scientific">Streptosporangium album</name>
    <dbReference type="NCBI Taxonomy" id="47479"/>
    <lineage>
        <taxon>Bacteria</taxon>
        <taxon>Bacillati</taxon>
        <taxon>Actinomycetota</taxon>
        <taxon>Actinomycetes</taxon>
        <taxon>Streptosporangiales</taxon>
        <taxon>Streptosporangiaceae</taxon>
        <taxon>Streptosporangium</taxon>
    </lineage>
</organism>
<accession>A0A7W7W9T4</accession>